<evidence type="ECO:0000256" key="5">
    <source>
        <dbReference type="ARBA" id="ARBA00023080"/>
    </source>
</evidence>
<comment type="similarity">
    <text evidence="1 7">Belongs to the dUTPase family.</text>
</comment>
<keyword evidence="10" id="KW-1185">Reference proteome</keyword>
<dbReference type="PANTHER" id="PTHR11241">
    <property type="entry name" value="DEOXYURIDINE 5'-TRIPHOSPHATE NUCLEOTIDOHYDROLASE"/>
    <property type="match status" value="1"/>
</dbReference>
<comment type="caution">
    <text evidence="9">The sequence shown here is derived from an EMBL/GenBank/DDBJ whole genome shotgun (WGS) entry which is preliminary data.</text>
</comment>
<evidence type="ECO:0000256" key="4">
    <source>
        <dbReference type="ARBA" id="ARBA00022842"/>
    </source>
</evidence>
<dbReference type="GO" id="GO:0000287">
    <property type="term" value="F:magnesium ion binding"/>
    <property type="evidence" value="ECO:0007669"/>
    <property type="project" value="UniProtKB-UniRule"/>
</dbReference>
<comment type="caution">
    <text evidence="7">Lacks conserved residue(s) required for the propagation of feature annotation.</text>
</comment>
<comment type="pathway">
    <text evidence="7">Pyrimidine metabolism; dUMP biosynthesis; dUMP from dCTP (dUTP route): step 2/2.</text>
</comment>
<keyword evidence="5 7" id="KW-0546">Nucleotide metabolism</keyword>
<sequence>MIPLQVKILDPRLRDNLPTYGTAGAAGLDLRACLEEPVTLYPGQAELIPAGLAIHIGDPNFAAMILPRSGLGHKHGIVLGNLVGLIDSDYQGQVLVSLWNRGHEVFEIKPMERIAQLVVVPVVQARLEVVEYFSLSDRGEGGFGSTGRH</sequence>
<dbReference type="Pfam" id="PF00692">
    <property type="entry name" value="dUTPase"/>
    <property type="match status" value="1"/>
</dbReference>
<dbReference type="UniPathway" id="UPA00610">
    <property type="reaction ID" value="UER00666"/>
</dbReference>
<comment type="function">
    <text evidence="7">This enzyme is involved in nucleotide metabolism: it produces dUMP, the immediate precursor of thymidine nucleotides and it decreases the intracellular concentration of dUTP so that uracil cannot be incorporated into DNA.</text>
</comment>
<dbReference type="CDD" id="cd07557">
    <property type="entry name" value="trimeric_dUTPase"/>
    <property type="match status" value="1"/>
</dbReference>
<comment type="catalytic activity">
    <reaction evidence="6 7">
        <text>dUTP + H2O = dUMP + diphosphate + H(+)</text>
        <dbReference type="Rhea" id="RHEA:10248"/>
        <dbReference type="ChEBI" id="CHEBI:15377"/>
        <dbReference type="ChEBI" id="CHEBI:15378"/>
        <dbReference type="ChEBI" id="CHEBI:33019"/>
        <dbReference type="ChEBI" id="CHEBI:61555"/>
        <dbReference type="ChEBI" id="CHEBI:246422"/>
        <dbReference type="EC" id="3.6.1.23"/>
    </reaction>
</comment>
<dbReference type="NCBIfam" id="NF001862">
    <property type="entry name" value="PRK00601.1"/>
    <property type="match status" value="1"/>
</dbReference>
<protein>
    <recommendedName>
        <fullName evidence="7">Deoxyuridine 5'-triphosphate nucleotidohydrolase</fullName>
        <shortName evidence="7">dUTPase</shortName>
        <ecNumber evidence="7">3.6.1.23</ecNumber>
    </recommendedName>
    <alternativeName>
        <fullName evidence="7">dUTP pyrophosphatase</fullName>
    </alternativeName>
</protein>
<evidence type="ECO:0000256" key="2">
    <source>
        <dbReference type="ARBA" id="ARBA00022723"/>
    </source>
</evidence>
<evidence type="ECO:0000313" key="10">
    <source>
        <dbReference type="Proteomes" id="UP000075653"/>
    </source>
</evidence>
<dbReference type="InterPro" id="IPR008181">
    <property type="entry name" value="dUTPase"/>
</dbReference>
<comment type="cofactor">
    <cofactor evidence="7">
        <name>Mg(2+)</name>
        <dbReference type="ChEBI" id="CHEBI:18420"/>
    </cofactor>
</comment>
<dbReference type="PATRIC" id="fig|1789004.3.peg.1043"/>
<dbReference type="Gene3D" id="2.70.40.10">
    <property type="match status" value="1"/>
</dbReference>
<dbReference type="HAMAP" id="MF_00116">
    <property type="entry name" value="dUTPase_bact"/>
    <property type="match status" value="1"/>
</dbReference>
<dbReference type="RefSeq" id="WP_031597730.1">
    <property type="nucleotide sequence ID" value="NZ_CP053676.1"/>
</dbReference>
<proteinExistence type="inferred from homology"/>
<gene>
    <name evidence="7 9" type="primary">dut</name>
    <name evidence="9" type="ORF">FEMY_10290</name>
</gene>
<keyword evidence="3 7" id="KW-0378">Hydrolase</keyword>
<dbReference type="InterPro" id="IPR036157">
    <property type="entry name" value="dUTPase-like_sf"/>
</dbReference>
<dbReference type="InterPro" id="IPR033704">
    <property type="entry name" value="dUTPase_trimeric"/>
</dbReference>
<dbReference type="GO" id="GO:0004170">
    <property type="term" value="F:dUTP diphosphatase activity"/>
    <property type="evidence" value="ECO:0007669"/>
    <property type="project" value="UniProtKB-UniRule"/>
</dbReference>
<organism evidence="9 10">
    <name type="scientific">Ferrovum myxofaciens</name>
    <dbReference type="NCBI Taxonomy" id="416213"/>
    <lineage>
        <taxon>Bacteria</taxon>
        <taxon>Pseudomonadati</taxon>
        <taxon>Pseudomonadota</taxon>
        <taxon>Betaproteobacteria</taxon>
        <taxon>Ferrovales</taxon>
        <taxon>Ferrovaceae</taxon>
        <taxon>Ferrovum</taxon>
    </lineage>
</organism>
<dbReference type="SUPFAM" id="SSF51283">
    <property type="entry name" value="dUTPase-like"/>
    <property type="match status" value="1"/>
</dbReference>
<evidence type="ECO:0000313" key="9">
    <source>
        <dbReference type="EMBL" id="KXW58419.1"/>
    </source>
</evidence>
<dbReference type="NCBIfam" id="TIGR00576">
    <property type="entry name" value="dut"/>
    <property type="match status" value="1"/>
</dbReference>
<evidence type="ECO:0000259" key="8">
    <source>
        <dbReference type="Pfam" id="PF00692"/>
    </source>
</evidence>
<dbReference type="AlphaFoldDB" id="A0A149VYV6"/>
<dbReference type="EMBL" id="LRRD01000014">
    <property type="protein sequence ID" value="KXW58419.1"/>
    <property type="molecule type" value="Genomic_DNA"/>
</dbReference>
<evidence type="ECO:0000256" key="6">
    <source>
        <dbReference type="ARBA" id="ARBA00047686"/>
    </source>
</evidence>
<evidence type="ECO:0000256" key="3">
    <source>
        <dbReference type="ARBA" id="ARBA00022801"/>
    </source>
</evidence>
<dbReference type="InterPro" id="IPR029054">
    <property type="entry name" value="dUTPase-like"/>
</dbReference>
<dbReference type="PANTHER" id="PTHR11241:SF0">
    <property type="entry name" value="DEOXYURIDINE 5'-TRIPHOSPHATE NUCLEOTIDOHYDROLASE"/>
    <property type="match status" value="1"/>
</dbReference>
<feature type="binding site" evidence="7">
    <location>
        <begin position="68"/>
        <end position="70"/>
    </location>
    <ligand>
        <name>substrate</name>
    </ligand>
</feature>
<dbReference type="Proteomes" id="UP000075653">
    <property type="component" value="Unassembled WGS sequence"/>
</dbReference>
<dbReference type="STRING" id="1789004.FEMY_10290"/>
<keyword evidence="4 7" id="KW-0460">Magnesium</keyword>
<feature type="binding site" evidence="7">
    <location>
        <begin position="85"/>
        <end position="87"/>
    </location>
    <ligand>
        <name>substrate</name>
    </ligand>
</feature>
<evidence type="ECO:0000256" key="7">
    <source>
        <dbReference type="HAMAP-Rule" id="MF_00116"/>
    </source>
</evidence>
<reference evidence="9 10" key="1">
    <citation type="submission" date="2016-01" db="EMBL/GenBank/DDBJ databases">
        <title>Genome sequence of the acidophilic iron oxidising Ferrovum strain Z-31.</title>
        <authorList>
            <person name="Poehlein A."/>
            <person name="Ullrich S.R."/>
            <person name="Schloemann M."/>
            <person name="Muehling M."/>
            <person name="Daniel R."/>
        </authorList>
    </citation>
    <scope>NUCLEOTIDE SEQUENCE [LARGE SCALE GENOMIC DNA]</scope>
    <source>
        <strain evidence="9 10">Z-31</strain>
    </source>
</reference>
<dbReference type="GO" id="GO:0046081">
    <property type="term" value="P:dUTP catabolic process"/>
    <property type="evidence" value="ECO:0007669"/>
    <property type="project" value="InterPro"/>
</dbReference>
<dbReference type="GeneID" id="301709144"/>
<evidence type="ECO:0000256" key="1">
    <source>
        <dbReference type="ARBA" id="ARBA00006581"/>
    </source>
</evidence>
<dbReference type="FunFam" id="2.70.40.10:FF:000002">
    <property type="entry name" value="dUTP diphosphatase"/>
    <property type="match status" value="1"/>
</dbReference>
<dbReference type="GO" id="GO:0006226">
    <property type="term" value="P:dUMP biosynthetic process"/>
    <property type="evidence" value="ECO:0007669"/>
    <property type="project" value="UniProtKB-UniRule"/>
</dbReference>
<keyword evidence="2 7" id="KW-0479">Metal-binding</keyword>
<feature type="domain" description="dUTPase-like" evidence="8">
    <location>
        <begin position="17"/>
        <end position="147"/>
    </location>
</feature>
<name>A0A149VYV6_9PROT</name>
<dbReference type="OrthoDB" id="9809956at2"/>
<accession>A0A149VYV6</accession>
<feature type="binding site" evidence="7">
    <location>
        <position position="81"/>
    </location>
    <ligand>
        <name>substrate</name>
    </ligand>
</feature>
<dbReference type="EC" id="3.6.1.23" evidence="7"/>